<dbReference type="EMBL" id="DS547094">
    <property type="protein sequence ID" value="EDR12149.1"/>
    <property type="molecule type" value="Genomic_DNA"/>
</dbReference>
<dbReference type="InParanoid" id="B0CZI1"/>
<dbReference type="GO" id="GO:0006281">
    <property type="term" value="P:DNA repair"/>
    <property type="evidence" value="ECO:0007669"/>
    <property type="project" value="UniProtKB-ARBA"/>
</dbReference>
<keyword evidence="4" id="KW-1185">Reference proteome</keyword>
<protein>
    <submittedName>
        <fullName evidence="3">Predicted protein</fullName>
    </submittedName>
</protein>
<dbReference type="SUPFAM" id="SSF88723">
    <property type="entry name" value="PIN domain-like"/>
    <property type="match status" value="1"/>
</dbReference>
<dbReference type="PANTHER" id="PTHR11081">
    <property type="entry name" value="FLAP ENDONUCLEASE FAMILY MEMBER"/>
    <property type="match status" value="1"/>
</dbReference>
<dbReference type="GeneID" id="6072335"/>
<dbReference type="InterPro" id="IPR036279">
    <property type="entry name" value="5-3_exonuclease_C_sf"/>
</dbReference>
<reference evidence="3 4" key="1">
    <citation type="journal article" date="2008" name="Nature">
        <title>The genome of Laccaria bicolor provides insights into mycorrhizal symbiosis.</title>
        <authorList>
            <person name="Martin F."/>
            <person name="Aerts A."/>
            <person name="Ahren D."/>
            <person name="Brun A."/>
            <person name="Danchin E.G.J."/>
            <person name="Duchaussoy F."/>
            <person name="Gibon J."/>
            <person name="Kohler A."/>
            <person name="Lindquist E."/>
            <person name="Pereda V."/>
            <person name="Salamov A."/>
            <person name="Shapiro H.J."/>
            <person name="Wuyts J."/>
            <person name="Blaudez D."/>
            <person name="Buee M."/>
            <person name="Brokstein P."/>
            <person name="Canbaeck B."/>
            <person name="Cohen D."/>
            <person name="Courty P.E."/>
            <person name="Coutinho P.M."/>
            <person name="Delaruelle C."/>
            <person name="Detter J.C."/>
            <person name="Deveau A."/>
            <person name="DiFazio S."/>
            <person name="Duplessis S."/>
            <person name="Fraissinet-Tachet L."/>
            <person name="Lucic E."/>
            <person name="Frey-Klett P."/>
            <person name="Fourrey C."/>
            <person name="Feussner I."/>
            <person name="Gay G."/>
            <person name="Grimwood J."/>
            <person name="Hoegger P.J."/>
            <person name="Jain P."/>
            <person name="Kilaru S."/>
            <person name="Labbe J."/>
            <person name="Lin Y.C."/>
            <person name="Legue V."/>
            <person name="Le Tacon F."/>
            <person name="Marmeisse R."/>
            <person name="Melayah D."/>
            <person name="Montanini B."/>
            <person name="Muratet M."/>
            <person name="Nehls U."/>
            <person name="Niculita-Hirzel H."/>
            <person name="Oudot-Le Secq M.P."/>
            <person name="Peter M."/>
            <person name="Quesneville H."/>
            <person name="Rajashekar B."/>
            <person name="Reich M."/>
            <person name="Rouhier N."/>
            <person name="Schmutz J."/>
            <person name="Yin T."/>
            <person name="Chalot M."/>
            <person name="Henrissat B."/>
            <person name="Kuees U."/>
            <person name="Lucas S."/>
            <person name="Van de Peer Y."/>
            <person name="Podila G.K."/>
            <person name="Polle A."/>
            <person name="Pukkila P.J."/>
            <person name="Richardson P.M."/>
            <person name="Rouze P."/>
            <person name="Sanders I.R."/>
            <person name="Stajich J.E."/>
            <person name="Tunlid A."/>
            <person name="Tuskan G."/>
            <person name="Grigoriev I.V."/>
        </authorList>
    </citation>
    <scope>NUCLEOTIDE SEQUENCE [LARGE SCALE GENOMIC DNA]</scope>
    <source>
        <strain evidence="4">S238N-H82 / ATCC MYA-4686</strain>
    </source>
</reference>
<dbReference type="InterPro" id="IPR006084">
    <property type="entry name" value="XPG/Rad2"/>
</dbReference>
<evidence type="ECO:0000313" key="4">
    <source>
        <dbReference type="Proteomes" id="UP000001194"/>
    </source>
</evidence>
<dbReference type="InterPro" id="IPR029060">
    <property type="entry name" value="PIN-like_dom_sf"/>
</dbReference>
<dbReference type="CDD" id="cd09870">
    <property type="entry name" value="PIN_YEN1"/>
    <property type="match status" value="1"/>
</dbReference>
<dbReference type="HOGENOM" id="CLU_007575_3_1_1"/>
<dbReference type="GO" id="GO:0017108">
    <property type="term" value="F:5'-flap endonuclease activity"/>
    <property type="evidence" value="ECO:0007669"/>
    <property type="project" value="TreeGrafter"/>
</dbReference>
<dbReference type="RefSeq" id="XP_001876413.1">
    <property type="nucleotide sequence ID" value="XM_001876378.1"/>
</dbReference>
<feature type="compositionally biased region" description="Polar residues" evidence="1">
    <location>
        <begin position="449"/>
        <end position="468"/>
    </location>
</feature>
<dbReference type="SMART" id="SM00484">
    <property type="entry name" value="XPGI"/>
    <property type="match status" value="1"/>
</dbReference>
<dbReference type="KEGG" id="lbc:LACBIDRAFT_311230"/>
<proteinExistence type="predicted"/>
<dbReference type="Pfam" id="PF00867">
    <property type="entry name" value="XPG_I"/>
    <property type="match status" value="1"/>
</dbReference>
<evidence type="ECO:0000313" key="3">
    <source>
        <dbReference type="EMBL" id="EDR12149.1"/>
    </source>
</evidence>
<dbReference type="SUPFAM" id="SSF47807">
    <property type="entry name" value="5' to 3' exonuclease, C-terminal subdomain"/>
    <property type="match status" value="1"/>
</dbReference>
<feature type="region of interest" description="Disordered" evidence="1">
    <location>
        <begin position="449"/>
        <end position="473"/>
    </location>
</feature>
<accession>B0CZI1</accession>
<dbReference type="InterPro" id="IPR037316">
    <property type="entry name" value="Yen1_H3TH"/>
</dbReference>
<gene>
    <name evidence="3" type="ORF">LACBIDRAFT_311230</name>
</gene>
<dbReference type="Proteomes" id="UP000001194">
    <property type="component" value="Unassembled WGS sequence"/>
</dbReference>
<dbReference type="GO" id="GO:0008821">
    <property type="term" value="F:crossover junction DNA endonuclease activity"/>
    <property type="evidence" value="ECO:0007669"/>
    <property type="project" value="InterPro"/>
</dbReference>
<dbReference type="STRING" id="486041.B0CZI1"/>
<dbReference type="OrthoDB" id="2959108at2759"/>
<feature type="domain" description="XPG-I" evidence="2">
    <location>
        <begin position="66"/>
        <end position="138"/>
    </location>
</feature>
<dbReference type="CDD" id="cd09906">
    <property type="entry name" value="H3TH_YEN1"/>
    <property type="match status" value="1"/>
</dbReference>
<name>B0CZI1_LACBS</name>
<dbReference type="InterPro" id="IPR006086">
    <property type="entry name" value="XPG-I_dom"/>
</dbReference>
<dbReference type="AlphaFoldDB" id="B0CZI1"/>
<dbReference type="Gene3D" id="3.40.50.1010">
    <property type="entry name" value="5'-nuclease"/>
    <property type="match status" value="2"/>
</dbReference>
<sequence>MYHNIHTQAGENPELRTLFFRLAHLLRYPITVIFVFDGPERPDYKRRMVVKKKEHWVIKHFSEIIQDFRYKFHQAPGEAEAELAAFERHGIIDFAITSDSDYFLFGGTRLIRSLHMKKQGDDDAEIYTTKDSAKTEGQNHLSRAGFLLIAVLNGADYDTAGLPGCGIVTATKLASTALATDLLAAAEAMTETQLEVYLKKWRHQLQKVLATNPRHNLPSHCTTLATKVPENFPDPHIVYLYANPVTSWSRGGIGPNLGDLSPQFPDTEKLAFHCERLFGWGTAIIDKFYSHVWPGYCIRTFSQLHNFSGEKSVLSPSSIRHVCKQDTKFKSESAFESYLVEVWLPPLPIAALSGARQALEDENALVKGGSIISINVWVPGPILHSAVPAVVDKFLREAPPRNKKANIHTAPYKPVYVDSLFYGPSPFVFFLQILPSSISVQPVMEIGSTSSTTAQSNDQAQASTSHSAARQPHEIIEIDSADEDNEDYNYYRHSRSNGRGSTTTFLALPTSPIELTDADESNAMSISCSDEELILPPGVAGTHVDLTLSSGEE</sequence>
<dbReference type="PANTHER" id="PTHR11081:SF75">
    <property type="entry name" value="ENDONUCLEASE, PUTATIVE (AFU_ORTHOLOGUE AFUA_3G13260)-RELATED"/>
    <property type="match status" value="1"/>
</dbReference>
<organism evidence="4">
    <name type="scientific">Laccaria bicolor (strain S238N-H82 / ATCC MYA-4686)</name>
    <name type="common">Bicoloured deceiver</name>
    <name type="synonym">Laccaria laccata var. bicolor</name>
    <dbReference type="NCBI Taxonomy" id="486041"/>
    <lineage>
        <taxon>Eukaryota</taxon>
        <taxon>Fungi</taxon>
        <taxon>Dikarya</taxon>
        <taxon>Basidiomycota</taxon>
        <taxon>Agaricomycotina</taxon>
        <taxon>Agaricomycetes</taxon>
        <taxon>Agaricomycetidae</taxon>
        <taxon>Agaricales</taxon>
        <taxon>Agaricineae</taxon>
        <taxon>Hydnangiaceae</taxon>
        <taxon>Laccaria</taxon>
    </lineage>
</organism>
<dbReference type="PRINTS" id="PR00853">
    <property type="entry name" value="XPGRADSUPER"/>
</dbReference>
<evidence type="ECO:0000256" key="1">
    <source>
        <dbReference type="SAM" id="MobiDB-lite"/>
    </source>
</evidence>
<evidence type="ECO:0000259" key="2">
    <source>
        <dbReference type="SMART" id="SM00484"/>
    </source>
</evidence>